<gene>
    <name evidence="1" type="ORF">UW41_C0020G0019</name>
</gene>
<organism evidence="1 2">
    <name type="scientific">Candidatus Collierbacteria bacterium GW2011_GWC2_44_18</name>
    <dbReference type="NCBI Taxonomy" id="1618392"/>
    <lineage>
        <taxon>Bacteria</taxon>
        <taxon>Candidatus Collieribacteriota</taxon>
    </lineage>
</organism>
<comment type="caution">
    <text evidence="1">The sequence shown here is derived from an EMBL/GenBank/DDBJ whole genome shotgun (WGS) entry which is preliminary data.</text>
</comment>
<proteinExistence type="predicted"/>
<evidence type="ECO:0000313" key="2">
    <source>
        <dbReference type="Proteomes" id="UP000034172"/>
    </source>
</evidence>
<dbReference type="STRING" id="1618392.UW41_C0020G0019"/>
<dbReference type="Proteomes" id="UP000034172">
    <property type="component" value="Unassembled WGS sequence"/>
</dbReference>
<accession>A0A0G1HP92</accession>
<evidence type="ECO:0000313" key="1">
    <source>
        <dbReference type="EMBL" id="KKT48730.1"/>
    </source>
</evidence>
<reference evidence="1 2" key="1">
    <citation type="journal article" date="2015" name="Nature">
        <title>rRNA introns, odd ribosomes, and small enigmatic genomes across a large radiation of phyla.</title>
        <authorList>
            <person name="Brown C.T."/>
            <person name="Hug L.A."/>
            <person name="Thomas B.C."/>
            <person name="Sharon I."/>
            <person name="Castelle C.J."/>
            <person name="Singh A."/>
            <person name="Wilkins M.J."/>
            <person name="Williams K.H."/>
            <person name="Banfield J.F."/>
        </authorList>
    </citation>
    <scope>NUCLEOTIDE SEQUENCE [LARGE SCALE GENOMIC DNA]</scope>
</reference>
<sequence>MNVGETLTVSSKSNTPVNGFFYAVYNADNNPTGNSPTVVCTGTGTNAQCPNGGTPMILSDPNNKTDGTGLRTSGSAKQVTNIQINAYFSLNGGQWSYPEAKCVTFTKMGAACVPTWTPDPALTCTGTDVTQTSNCGGTRVVPGTKSCAEVGVCTEVALYAKTATGYSTTPMTVAQRNALHIGDKIRIAITGSKANLKARFRVFIDDAVETPEWKMGQAYSAANHLTMYFSDYEITKAGNYKFEGQVSSK</sequence>
<protein>
    <submittedName>
        <fullName evidence="1">Uncharacterized protein</fullName>
    </submittedName>
</protein>
<dbReference type="EMBL" id="LCIE01000020">
    <property type="protein sequence ID" value="KKT48730.1"/>
    <property type="molecule type" value="Genomic_DNA"/>
</dbReference>
<dbReference type="AlphaFoldDB" id="A0A0G1HP92"/>
<name>A0A0G1HP92_9BACT</name>